<evidence type="ECO:0000256" key="5">
    <source>
        <dbReference type="ARBA" id="ARBA00022452"/>
    </source>
</evidence>
<evidence type="ECO:0000256" key="6">
    <source>
        <dbReference type="ARBA" id="ARBA00022528"/>
    </source>
</evidence>
<comment type="caution">
    <text evidence="14">The sequence shown here is derived from an EMBL/GenBank/DDBJ whole genome shotgun (WGS) entry which is preliminary data.</text>
</comment>
<accession>A0A8J5H704</accession>
<proteinExistence type="inferred from homology"/>
<comment type="subcellular location">
    <subcellularLocation>
        <location evidence="1">Plastid</location>
        <location evidence="1">Chloroplast outer membrane</location>
        <topology evidence="1">Multi-pass membrane protein</topology>
    </subcellularLocation>
    <subcellularLocation>
        <location evidence="2">Plastid</location>
        <location evidence="2">Etioplast membrane</location>
        <topology evidence="2">Multi-pass membrane protein</topology>
    </subcellularLocation>
</comment>
<dbReference type="GO" id="GO:0046930">
    <property type="term" value="C:pore complex"/>
    <property type="evidence" value="ECO:0007669"/>
    <property type="project" value="UniProtKB-KW"/>
</dbReference>
<keyword evidence="7" id="KW-0934">Plastid</keyword>
<dbReference type="GO" id="GO:0008308">
    <property type="term" value="F:voltage-gated monoatomic anion channel activity"/>
    <property type="evidence" value="ECO:0007669"/>
    <property type="project" value="InterPro"/>
</dbReference>
<name>A0A8J5H704_ZINOF</name>
<keyword evidence="5" id="KW-1134">Transmembrane beta strand</keyword>
<organism evidence="14 15">
    <name type="scientific">Zingiber officinale</name>
    <name type="common">Ginger</name>
    <name type="synonym">Amomum zingiber</name>
    <dbReference type="NCBI Taxonomy" id="94328"/>
    <lineage>
        <taxon>Eukaryota</taxon>
        <taxon>Viridiplantae</taxon>
        <taxon>Streptophyta</taxon>
        <taxon>Embryophyta</taxon>
        <taxon>Tracheophyta</taxon>
        <taxon>Spermatophyta</taxon>
        <taxon>Magnoliopsida</taxon>
        <taxon>Liliopsida</taxon>
        <taxon>Zingiberales</taxon>
        <taxon>Zingiberaceae</taxon>
        <taxon>Zingiber</taxon>
    </lineage>
</organism>
<dbReference type="AlphaFoldDB" id="A0A8J5H704"/>
<evidence type="ECO:0000256" key="10">
    <source>
        <dbReference type="ARBA" id="ARBA00023065"/>
    </source>
</evidence>
<evidence type="ECO:0000256" key="9">
    <source>
        <dbReference type="ARBA" id="ARBA00022805"/>
    </source>
</evidence>
<keyword evidence="15" id="KW-1185">Reference proteome</keyword>
<keyword evidence="4" id="KW-0813">Transport</keyword>
<evidence type="ECO:0000256" key="3">
    <source>
        <dbReference type="ARBA" id="ARBA00009945"/>
    </source>
</evidence>
<keyword evidence="12" id="KW-0472">Membrane</keyword>
<evidence type="ECO:0000256" key="8">
    <source>
        <dbReference type="ARBA" id="ARBA00022692"/>
    </source>
</evidence>
<dbReference type="PANTHER" id="PTHR35993">
    <property type="entry name" value="OUTER ENVELOPE PORE PROTEIN 21B, CHLOROPLASTIC"/>
    <property type="match status" value="1"/>
</dbReference>
<keyword evidence="10" id="KW-0406">Ion transport</keyword>
<evidence type="ECO:0000313" key="14">
    <source>
        <dbReference type="EMBL" id="KAG6522230.1"/>
    </source>
</evidence>
<dbReference type="GO" id="GO:0009707">
    <property type="term" value="C:chloroplast outer membrane"/>
    <property type="evidence" value="ECO:0007669"/>
    <property type="project" value="UniProtKB-SubCell"/>
</dbReference>
<dbReference type="EMBL" id="JACMSC010000005">
    <property type="protein sequence ID" value="KAG6522230.1"/>
    <property type="molecule type" value="Genomic_DNA"/>
</dbReference>
<keyword evidence="8" id="KW-0812">Transmembrane</keyword>
<evidence type="ECO:0000256" key="1">
    <source>
        <dbReference type="ARBA" id="ARBA00004396"/>
    </source>
</evidence>
<dbReference type="Proteomes" id="UP000734854">
    <property type="component" value="Unassembled WGS sequence"/>
</dbReference>
<gene>
    <name evidence="14" type="ORF">ZIOFF_019368</name>
</gene>
<keyword evidence="6" id="KW-0150">Chloroplast</keyword>
<evidence type="ECO:0000256" key="7">
    <source>
        <dbReference type="ARBA" id="ARBA00022640"/>
    </source>
</evidence>
<protein>
    <submittedName>
        <fullName evidence="14">Uncharacterized protein</fullName>
    </submittedName>
</protein>
<sequence length="166" mass="18654">MMQSSLRYDGDSKSLRIHAKERIPLASDTLLQVHSHPYFPLSFASGLDLSVFAHAELDTKSGSPSYLSLMFRHFYPEASASMGMGVQFNKDEKLSYTVQAKRAFPITANGLAGINLKGRYYFAEGFKERKAKGAVELAWAILNFQKEQDVRIKFGYDISNQVCVFP</sequence>
<dbReference type="GO" id="GO:0034426">
    <property type="term" value="C:etioplast membrane"/>
    <property type="evidence" value="ECO:0007669"/>
    <property type="project" value="UniProtKB-SubCell"/>
</dbReference>
<evidence type="ECO:0000256" key="13">
    <source>
        <dbReference type="ARBA" id="ARBA00024941"/>
    </source>
</evidence>
<evidence type="ECO:0000256" key="11">
    <source>
        <dbReference type="ARBA" id="ARBA00023114"/>
    </source>
</evidence>
<dbReference type="GO" id="GO:0015288">
    <property type="term" value="F:porin activity"/>
    <property type="evidence" value="ECO:0007669"/>
    <property type="project" value="UniProtKB-KW"/>
</dbReference>
<dbReference type="InterPro" id="IPR034575">
    <property type="entry name" value="OEP21"/>
</dbReference>
<keyword evidence="9" id="KW-1002">Plastid outer membrane</keyword>
<dbReference type="PANTHER" id="PTHR35993:SF1">
    <property type="entry name" value="OUTER ENVELOPE PORE PROTEIN 21B, CHLOROPLASTIC"/>
    <property type="match status" value="1"/>
</dbReference>
<dbReference type="GO" id="GO:0044070">
    <property type="term" value="P:regulation of monoatomic anion transport"/>
    <property type="evidence" value="ECO:0007669"/>
    <property type="project" value="InterPro"/>
</dbReference>
<evidence type="ECO:0000313" key="15">
    <source>
        <dbReference type="Proteomes" id="UP000734854"/>
    </source>
</evidence>
<comment type="function">
    <text evidence="13">Voltage-dependent rectifying anion channel that facilitates the translocation between chloroplast and cytoplasm of phosphorylated carbohydrates such as triosephosphate, 3-phosphoglycerate and inorganic phosphate (Pi) depending of ATP to triosephosphate ratio in the plastidial intermembrane space; in high triosephosphate/ATP conditions (e.g. photosynthesis), export of triosphosphate from chloroplast (outward rectifying channels), but in high ATP/triosephosphate conditions (e.g. dark phase), import of phosphosolutes (inward rectifying channels).</text>
</comment>
<evidence type="ECO:0000256" key="12">
    <source>
        <dbReference type="ARBA" id="ARBA00023136"/>
    </source>
</evidence>
<evidence type="ECO:0000256" key="2">
    <source>
        <dbReference type="ARBA" id="ARBA00004441"/>
    </source>
</evidence>
<comment type="similarity">
    <text evidence="3">Belongs to the plastid outer envelope porin OEP21 (TC 1.B.29) family.</text>
</comment>
<evidence type="ECO:0000256" key="4">
    <source>
        <dbReference type="ARBA" id="ARBA00022448"/>
    </source>
</evidence>
<reference evidence="14 15" key="1">
    <citation type="submission" date="2020-08" db="EMBL/GenBank/DDBJ databases">
        <title>Plant Genome Project.</title>
        <authorList>
            <person name="Zhang R.-G."/>
        </authorList>
    </citation>
    <scope>NUCLEOTIDE SEQUENCE [LARGE SCALE GENOMIC DNA]</scope>
    <source>
        <tissue evidence="14">Rhizome</tissue>
    </source>
</reference>
<keyword evidence="11" id="KW-0626">Porin</keyword>